<gene>
    <name evidence="4" type="ORF">NW768_010209</name>
</gene>
<dbReference type="Proteomes" id="UP001152024">
    <property type="component" value="Unassembled WGS sequence"/>
</dbReference>
<dbReference type="PANTHER" id="PTHR35391">
    <property type="entry name" value="C2H2-TYPE DOMAIN-CONTAINING PROTEIN-RELATED"/>
    <property type="match status" value="1"/>
</dbReference>
<evidence type="ECO:0000256" key="1">
    <source>
        <dbReference type="PROSITE-ProRule" id="PRU00042"/>
    </source>
</evidence>
<dbReference type="PROSITE" id="PS00028">
    <property type="entry name" value="ZINC_FINGER_C2H2_1"/>
    <property type="match status" value="1"/>
</dbReference>
<feature type="region of interest" description="Disordered" evidence="2">
    <location>
        <begin position="427"/>
        <end position="472"/>
    </location>
</feature>
<keyword evidence="1" id="KW-0479">Metal-binding</keyword>
<reference evidence="4" key="1">
    <citation type="submission" date="2022-09" db="EMBL/GenBank/DDBJ databases">
        <title>Fusarium specimens isolated from Avocado Roots.</title>
        <authorList>
            <person name="Stajich J."/>
            <person name="Roper C."/>
            <person name="Heimlech-Rivalta G."/>
        </authorList>
    </citation>
    <scope>NUCLEOTIDE SEQUENCE</scope>
    <source>
        <strain evidence="4">CF00095</strain>
    </source>
</reference>
<feature type="compositionally biased region" description="Acidic residues" evidence="2">
    <location>
        <begin position="78"/>
        <end position="87"/>
    </location>
</feature>
<evidence type="ECO:0000313" key="4">
    <source>
        <dbReference type="EMBL" id="KAJ4122766.1"/>
    </source>
</evidence>
<evidence type="ECO:0000313" key="5">
    <source>
        <dbReference type="Proteomes" id="UP001152024"/>
    </source>
</evidence>
<comment type="caution">
    <text evidence="4">The sequence shown here is derived from an EMBL/GenBank/DDBJ whole genome shotgun (WGS) entry which is preliminary data.</text>
</comment>
<evidence type="ECO:0000259" key="3">
    <source>
        <dbReference type="PROSITE" id="PS50157"/>
    </source>
</evidence>
<dbReference type="PROSITE" id="PS50157">
    <property type="entry name" value="ZINC_FINGER_C2H2_2"/>
    <property type="match status" value="1"/>
</dbReference>
<dbReference type="Pfam" id="PF26082">
    <property type="entry name" value="zf-C2H2_AcuF"/>
    <property type="match status" value="1"/>
</dbReference>
<accession>A0ABQ8R0Q6</accession>
<dbReference type="EMBL" id="JAOQBH010000019">
    <property type="protein sequence ID" value="KAJ4122766.1"/>
    <property type="molecule type" value="Genomic_DNA"/>
</dbReference>
<organism evidence="4 5">
    <name type="scientific">Fusarium equiseti</name>
    <name type="common">Fusarium scirpi</name>
    <dbReference type="NCBI Taxonomy" id="61235"/>
    <lineage>
        <taxon>Eukaryota</taxon>
        <taxon>Fungi</taxon>
        <taxon>Dikarya</taxon>
        <taxon>Ascomycota</taxon>
        <taxon>Pezizomycotina</taxon>
        <taxon>Sordariomycetes</taxon>
        <taxon>Hypocreomycetidae</taxon>
        <taxon>Hypocreales</taxon>
        <taxon>Nectriaceae</taxon>
        <taxon>Fusarium</taxon>
        <taxon>Fusarium incarnatum-equiseti species complex</taxon>
    </lineage>
</organism>
<dbReference type="InterPro" id="IPR013087">
    <property type="entry name" value="Znf_C2H2_type"/>
</dbReference>
<keyword evidence="1" id="KW-0862">Zinc</keyword>
<feature type="region of interest" description="Disordered" evidence="2">
    <location>
        <begin position="56"/>
        <end position="88"/>
    </location>
</feature>
<keyword evidence="5" id="KW-1185">Reference proteome</keyword>
<sequence length="827" mass="93146">MWVGNQAAHQSGSTSLDYRVREAAHLQEQVIYLLKDICESLQAAISLFHNGLQSPEQNDAGGKDEIIQLDDPSTPGSIEDDEPDFSEEWPPTSLPTFLTDIREAVDCLLRLSVAIANPAPHVRFRKLGVEPNILPFYESGDIAYVRDKFPSANIKLAYILGGFITRRRQFFTHRHAYHEMSVADITSAFSDKEINTCYTELIREDTLSGSAMPETSYTMSKGHTFAGTGQDSSPLTVPPRPNAAEDGAFECPFCYRMISAKTRTAWEQHVFGDLRPYACIFPECMESNPDFDRRCNWQSHVSEYHWRSWSCPFKCQQPFSAAAKLSRHIRDCHLSTGTEEEIKSIVALGERDAPDNTSSTCPLCGYSVTGLAEYIDHVGFHLEQLALFALPSLEKKARNPSDFDFSSDWDPTELLYQQPRFLMKYKDRSNEKSSSKPRAGVDPTHPFSAIPSPVQKEHPVPSLEPPGKGKEAAISDDIMSDIGSSNLIEPSFGKKAVRRESWSEDMEVEHSVPAPDVPADEQETKRKGKIQDDVLWPIAWPERESVTNQKLDKGYSDYSYPLPPFHGDISNYPMKLNLQPVMELDYPGSSVPGPIPQSTDYPGYSIPTNPQSSWDDPRDPFEPATLQQHKEYPTQSIPAIPQWYPGPGGSLPVAPQWASYEPLDYSGSTTLQPPTGYSGYHLPQQHHPVVPAVATGSSGEVLVSCVYPGCTARPFNRKADLERHIRYTHSTESKKDAYLCDYSDCTRFSAPFHRWERLRDHLREYHGEDVTKHVASSNMGTGEATFWRCPRCLVRVFVFKEGYNYKCPGCKMTRNSQSEEERRERVP</sequence>
<dbReference type="InterPro" id="IPR058925">
    <property type="entry name" value="zf-C2H2_AcuF"/>
</dbReference>
<feature type="domain" description="C2H2-type" evidence="3">
    <location>
        <begin position="309"/>
        <end position="338"/>
    </location>
</feature>
<dbReference type="Gene3D" id="3.30.160.60">
    <property type="entry name" value="Classic Zinc Finger"/>
    <property type="match status" value="1"/>
</dbReference>
<proteinExistence type="predicted"/>
<keyword evidence="1" id="KW-0863">Zinc-finger</keyword>
<name>A0ABQ8R0Q6_FUSEQ</name>
<feature type="region of interest" description="Disordered" evidence="2">
    <location>
        <begin position="504"/>
        <end position="528"/>
    </location>
</feature>
<evidence type="ECO:0000256" key="2">
    <source>
        <dbReference type="SAM" id="MobiDB-lite"/>
    </source>
</evidence>
<protein>
    <recommendedName>
        <fullName evidence="3">C2H2-type domain-containing protein</fullName>
    </recommendedName>
</protein>
<dbReference type="PANTHER" id="PTHR35391:SF7">
    <property type="entry name" value="C2H2-TYPE DOMAIN-CONTAINING PROTEIN"/>
    <property type="match status" value="1"/>
</dbReference>
<dbReference type="SMART" id="SM00355">
    <property type="entry name" value="ZnF_C2H2"/>
    <property type="match status" value="5"/>
</dbReference>